<gene>
    <name evidence="2" type="ORF">GA0070564_101609</name>
</gene>
<evidence type="ECO:0000313" key="3">
    <source>
        <dbReference type="Proteomes" id="UP000199504"/>
    </source>
</evidence>
<dbReference type="STRING" id="262898.GA0070564_101609"/>
<name>A0A1C4UNC2_9ACTN</name>
<dbReference type="AlphaFoldDB" id="A0A1C4UNC2"/>
<dbReference type="EMBL" id="FMCX01000001">
    <property type="protein sequence ID" value="SCE73176.1"/>
    <property type="molecule type" value="Genomic_DNA"/>
</dbReference>
<reference evidence="3" key="1">
    <citation type="submission" date="2016-06" db="EMBL/GenBank/DDBJ databases">
        <authorList>
            <person name="Varghese N."/>
            <person name="Submissions Spin"/>
        </authorList>
    </citation>
    <scope>NUCLEOTIDE SEQUENCE [LARGE SCALE GENOMIC DNA]</scope>
    <source>
        <strain evidence="3">DSM 44830</strain>
    </source>
</reference>
<evidence type="ECO:0000256" key="1">
    <source>
        <dbReference type="SAM" id="MobiDB-lite"/>
    </source>
</evidence>
<evidence type="ECO:0000313" key="2">
    <source>
        <dbReference type="EMBL" id="SCE73176.1"/>
    </source>
</evidence>
<protein>
    <submittedName>
        <fullName evidence="2">Uncharacterized protein</fullName>
    </submittedName>
</protein>
<dbReference type="Proteomes" id="UP000199504">
    <property type="component" value="Unassembled WGS sequence"/>
</dbReference>
<feature type="compositionally biased region" description="Polar residues" evidence="1">
    <location>
        <begin position="144"/>
        <end position="153"/>
    </location>
</feature>
<proteinExistence type="predicted"/>
<sequence>MAKQDKPPFRMQLMLRLDRGSATAADTLRRYAPLADEIGADGMDVDVQRADLLLSGYRVAVNEERAMHDMAHGLLRRFGWTEQDLAYRRYHRWAETGGPPPGPPANHLMIVAADQEMGWEGATHGVGLTPDRTLDVDPADSDCRQSSWRTCSG</sequence>
<accession>A0A1C4UNC2</accession>
<organism evidence="2 3">
    <name type="scientific">Micromonospora mirobrigensis</name>
    <dbReference type="NCBI Taxonomy" id="262898"/>
    <lineage>
        <taxon>Bacteria</taxon>
        <taxon>Bacillati</taxon>
        <taxon>Actinomycetota</taxon>
        <taxon>Actinomycetes</taxon>
        <taxon>Micromonosporales</taxon>
        <taxon>Micromonosporaceae</taxon>
        <taxon>Micromonospora</taxon>
    </lineage>
</organism>
<feature type="region of interest" description="Disordered" evidence="1">
    <location>
        <begin position="130"/>
        <end position="153"/>
    </location>
</feature>
<keyword evidence="3" id="KW-1185">Reference proteome</keyword>